<evidence type="ECO:0000313" key="2">
    <source>
        <dbReference type="EnsemblPlants" id="OB11G25640.1"/>
    </source>
</evidence>
<feature type="transmembrane region" description="Helical" evidence="1">
    <location>
        <begin position="12"/>
        <end position="33"/>
    </location>
</feature>
<name>J3N9S8_ORYBR</name>
<dbReference type="AlphaFoldDB" id="J3N9S8"/>
<accession>J3N9S8</accession>
<dbReference type="EnsemblPlants" id="OB11G25640.1">
    <property type="protein sequence ID" value="OB11G25640.1"/>
    <property type="gene ID" value="OB11G25640"/>
</dbReference>
<proteinExistence type="predicted"/>
<organism evidence="2">
    <name type="scientific">Oryza brachyantha</name>
    <name type="common">malo sina</name>
    <dbReference type="NCBI Taxonomy" id="4533"/>
    <lineage>
        <taxon>Eukaryota</taxon>
        <taxon>Viridiplantae</taxon>
        <taxon>Streptophyta</taxon>
        <taxon>Embryophyta</taxon>
        <taxon>Tracheophyta</taxon>
        <taxon>Spermatophyta</taxon>
        <taxon>Magnoliopsida</taxon>
        <taxon>Liliopsida</taxon>
        <taxon>Poales</taxon>
        <taxon>Poaceae</taxon>
        <taxon>BOP clade</taxon>
        <taxon>Oryzoideae</taxon>
        <taxon>Oryzeae</taxon>
        <taxon>Oryzinae</taxon>
        <taxon>Oryza</taxon>
    </lineage>
</organism>
<dbReference type="Gramene" id="OB11G25640.1">
    <property type="protein sequence ID" value="OB11G25640.1"/>
    <property type="gene ID" value="OB11G25640"/>
</dbReference>
<keyword evidence="1" id="KW-0472">Membrane</keyword>
<evidence type="ECO:0000256" key="1">
    <source>
        <dbReference type="SAM" id="Phobius"/>
    </source>
</evidence>
<keyword evidence="3" id="KW-1185">Reference proteome</keyword>
<protein>
    <submittedName>
        <fullName evidence="2">Uncharacterized protein</fullName>
    </submittedName>
</protein>
<reference evidence="2" key="2">
    <citation type="submission" date="2013-04" db="UniProtKB">
        <authorList>
            <consortium name="EnsemblPlants"/>
        </authorList>
    </citation>
    <scope>IDENTIFICATION</scope>
</reference>
<sequence>MLIQLRRVCKNLCFNKVTYLYTMINLYGAYIFLRELIWAEKSPSVNTHYSRASYVKSNLQ</sequence>
<keyword evidence="1" id="KW-1133">Transmembrane helix</keyword>
<dbReference type="HOGENOM" id="CLU_2948767_0_0_1"/>
<evidence type="ECO:0000313" key="3">
    <source>
        <dbReference type="Proteomes" id="UP000006038"/>
    </source>
</evidence>
<keyword evidence="1" id="KW-0812">Transmembrane</keyword>
<dbReference type="Proteomes" id="UP000006038">
    <property type="component" value="Chromosome 11"/>
</dbReference>
<reference evidence="2" key="1">
    <citation type="journal article" date="2013" name="Nat. Commun.">
        <title>Whole-genome sequencing of Oryza brachyantha reveals mechanisms underlying Oryza genome evolution.</title>
        <authorList>
            <person name="Chen J."/>
            <person name="Huang Q."/>
            <person name="Gao D."/>
            <person name="Wang J."/>
            <person name="Lang Y."/>
            <person name="Liu T."/>
            <person name="Li B."/>
            <person name="Bai Z."/>
            <person name="Luis Goicoechea J."/>
            <person name="Liang C."/>
            <person name="Chen C."/>
            <person name="Zhang W."/>
            <person name="Sun S."/>
            <person name="Liao Y."/>
            <person name="Zhang X."/>
            <person name="Yang L."/>
            <person name="Song C."/>
            <person name="Wang M."/>
            <person name="Shi J."/>
            <person name="Liu G."/>
            <person name="Liu J."/>
            <person name="Zhou H."/>
            <person name="Zhou W."/>
            <person name="Yu Q."/>
            <person name="An N."/>
            <person name="Chen Y."/>
            <person name="Cai Q."/>
            <person name="Wang B."/>
            <person name="Liu B."/>
            <person name="Min J."/>
            <person name="Huang Y."/>
            <person name="Wu H."/>
            <person name="Li Z."/>
            <person name="Zhang Y."/>
            <person name="Yin Y."/>
            <person name="Song W."/>
            <person name="Jiang J."/>
            <person name="Jackson S.A."/>
            <person name="Wing R.A."/>
            <person name="Wang J."/>
            <person name="Chen M."/>
        </authorList>
    </citation>
    <scope>NUCLEOTIDE SEQUENCE [LARGE SCALE GENOMIC DNA]</scope>
    <source>
        <strain evidence="2">cv. IRGC 101232</strain>
    </source>
</reference>